<reference evidence="3" key="1">
    <citation type="submission" date="2021-07" db="EMBL/GenBank/DDBJ databases">
        <authorList>
            <person name="Durling M."/>
        </authorList>
    </citation>
    <scope>NUCLEOTIDE SEQUENCE</scope>
</reference>
<keyword evidence="4" id="KW-1185">Reference proteome</keyword>
<gene>
    <name evidence="3" type="ORF">HYALB_00011720</name>
</gene>
<sequence>MVRLILLIASVILSLSFAAPLPTSSSVAIADSPVLSAIPDLIVIERDASAAVPDNTGVGGSGFRLKGGASHRREAFPMADALPLPSTLPAASPESRSFPPDELGVGGADFKSGLIRGGLSS</sequence>
<comment type="caution">
    <text evidence="3">The sequence shown here is derived from an EMBL/GenBank/DDBJ whole genome shotgun (WGS) entry which is preliminary data.</text>
</comment>
<keyword evidence="2" id="KW-0732">Signal</keyword>
<dbReference type="EMBL" id="CAJVRM010000226">
    <property type="protein sequence ID" value="CAG8977616.1"/>
    <property type="molecule type" value="Genomic_DNA"/>
</dbReference>
<evidence type="ECO:0000313" key="4">
    <source>
        <dbReference type="Proteomes" id="UP000701801"/>
    </source>
</evidence>
<evidence type="ECO:0000256" key="1">
    <source>
        <dbReference type="SAM" id="MobiDB-lite"/>
    </source>
</evidence>
<feature type="signal peptide" evidence="2">
    <location>
        <begin position="1"/>
        <end position="18"/>
    </location>
</feature>
<feature type="compositionally biased region" description="Low complexity" evidence="1">
    <location>
        <begin position="84"/>
        <end position="95"/>
    </location>
</feature>
<dbReference type="Proteomes" id="UP000701801">
    <property type="component" value="Unassembled WGS sequence"/>
</dbReference>
<name>A0A9N9LU81_9HELO</name>
<organism evidence="3 4">
    <name type="scientific">Hymenoscyphus albidus</name>
    <dbReference type="NCBI Taxonomy" id="595503"/>
    <lineage>
        <taxon>Eukaryota</taxon>
        <taxon>Fungi</taxon>
        <taxon>Dikarya</taxon>
        <taxon>Ascomycota</taxon>
        <taxon>Pezizomycotina</taxon>
        <taxon>Leotiomycetes</taxon>
        <taxon>Helotiales</taxon>
        <taxon>Helotiaceae</taxon>
        <taxon>Hymenoscyphus</taxon>
    </lineage>
</organism>
<evidence type="ECO:0000313" key="3">
    <source>
        <dbReference type="EMBL" id="CAG8977616.1"/>
    </source>
</evidence>
<feature type="region of interest" description="Disordered" evidence="1">
    <location>
        <begin position="84"/>
        <end position="121"/>
    </location>
</feature>
<feature type="chain" id="PRO_5040505661" evidence="2">
    <location>
        <begin position="19"/>
        <end position="121"/>
    </location>
</feature>
<accession>A0A9N9LU81</accession>
<dbReference type="OrthoDB" id="93019at2759"/>
<evidence type="ECO:0000256" key="2">
    <source>
        <dbReference type="SAM" id="SignalP"/>
    </source>
</evidence>
<dbReference type="AlphaFoldDB" id="A0A9N9LU81"/>
<proteinExistence type="predicted"/>
<protein>
    <submittedName>
        <fullName evidence="3">Uncharacterized protein</fullName>
    </submittedName>
</protein>